<keyword evidence="2 5" id="KW-0378">Hydrolase</keyword>
<evidence type="ECO:0000256" key="5">
    <source>
        <dbReference type="PROSITE-ProRule" id="PRU00560"/>
    </source>
</evidence>
<dbReference type="GO" id="GO:0043138">
    <property type="term" value="F:3'-5' DNA helicase activity"/>
    <property type="evidence" value="ECO:0007669"/>
    <property type="project" value="TreeGrafter"/>
</dbReference>
<evidence type="ECO:0000256" key="2">
    <source>
        <dbReference type="ARBA" id="ARBA00022801"/>
    </source>
</evidence>
<name>A0AAC9HWR1_9PSEU</name>
<evidence type="ECO:0000313" key="8">
    <source>
        <dbReference type="Proteomes" id="UP000095210"/>
    </source>
</evidence>
<dbReference type="KEGG" id="ahm:TL08_25545"/>
<evidence type="ECO:0000259" key="6">
    <source>
        <dbReference type="PROSITE" id="PS51198"/>
    </source>
</evidence>
<dbReference type="InterPro" id="IPR027785">
    <property type="entry name" value="UvrD-like_helicase_C"/>
</dbReference>
<dbReference type="InterPro" id="IPR014016">
    <property type="entry name" value="UvrD-like_ATP-bd"/>
</dbReference>
<dbReference type="PANTHER" id="PTHR11070">
    <property type="entry name" value="UVRD / RECB / PCRA DNA HELICASE FAMILY MEMBER"/>
    <property type="match status" value="1"/>
</dbReference>
<feature type="domain" description="UvrD-like helicase ATP-binding" evidence="6">
    <location>
        <begin position="182"/>
        <end position="605"/>
    </location>
</feature>
<evidence type="ECO:0000313" key="7">
    <source>
        <dbReference type="EMBL" id="AOS65885.1"/>
    </source>
</evidence>
<gene>
    <name evidence="7" type="ORF">TL08_25545</name>
</gene>
<dbReference type="Pfam" id="PF13538">
    <property type="entry name" value="UvrD_C_2"/>
    <property type="match status" value="1"/>
</dbReference>
<dbReference type="GO" id="GO:0003677">
    <property type="term" value="F:DNA binding"/>
    <property type="evidence" value="ECO:0007669"/>
    <property type="project" value="InterPro"/>
</dbReference>
<dbReference type="Proteomes" id="UP000095210">
    <property type="component" value="Chromosome"/>
</dbReference>
<dbReference type="PANTHER" id="PTHR11070:SF45">
    <property type="entry name" value="DNA 3'-5' HELICASE"/>
    <property type="match status" value="1"/>
</dbReference>
<keyword evidence="4 5" id="KW-0067">ATP-binding</keyword>
<dbReference type="GO" id="GO:0000725">
    <property type="term" value="P:recombinational repair"/>
    <property type="evidence" value="ECO:0007669"/>
    <property type="project" value="TreeGrafter"/>
</dbReference>
<sequence length="754" mass="81798">MSTAEHCAELQLEREYVAMLYRRLDAERARSSAALDSALRDVPGGSPQAGWQRQVAVDTATEQVRRLRVAESGLCFGRIDQRAGGGMHVGRIGLFDDDAPIDADDVLLLDWRAPAARPFYCATPAHPEGLVRRRHLRTSGRTVVDFHDESFTTGSVGGVDDSALFTALNAPREATMRDIVATIQGEQDEIIRAEHAGALVIEGGPGTGKTAVALHRVAYLLYSRREQLSRRGVLIVGPNAGFLRYVGRVLPSLGETDVVFVSPGELMPGVQATEVEEPIARAVKGSTAMVEVLAAAVADRQELPAEPILIPLEDGIVKLDSELVESARTKARATGLLHNPARAIFREAVLDAATERAVRRISSGWLRGDGRSATDRALRAELAAEVRLELRGSAALHTAIERLWPKLTPGRLLRELFGSRARIDAAGCELTAAQRDALFRPSPRAWTVSDAPLLDEAVEFLGASEDTEEQVKLAREARVAYAEGVLQVLDTDEDPDGEQLRAVDLIGAEELAERHVERDDRDLAERAAADREWTYGHVVVDEAQELSAMDWRVVMRRCPSRSMTIVGDLAQRESSAGATDWAGMLTPYVGDRWSYRELRTSYRTPVEIMAVAVDVLAEVDPGLRAPEAVRTSGAVPWSRQVPTGELPAALDTAIRSELAQLGDGLLALIVVEELLETAELLAASIGADRVHTMTPQQSKGLEFDAVLIAEPQRILDAGPHGAAGLYVAVTRATRRLAVLHTGPLPAPLDKLVRD</sequence>
<dbReference type="InterPro" id="IPR000212">
    <property type="entry name" value="DNA_helicase_UvrD/REP"/>
</dbReference>
<reference evidence="8" key="1">
    <citation type="submission" date="2016-03" db="EMBL/GenBank/DDBJ databases">
        <title>Complete genome sequence of the type strain Actinoalloteichus hymeniacidonis DSM 45092.</title>
        <authorList>
            <person name="Schaffert L."/>
            <person name="Albersmeier A."/>
            <person name="Winkler A."/>
            <person name="Kalinowski J."/>
            <person name="Zotchev S."/>
            <person name="Ruckert C."/>
        </authorList>
    </citation>
    <scope>NUCLEOTIDE SEQUENCE [LARGE SCALE GENOMIC DNA]</scope>
    <source>
        <strain evidence="8">HPA177(T) (DSM 45092(T))</strain>
    </source>
</reference>
<organism evidence="7 8">
    <name type="scientific">Actinoalloteichus hymeniacidonis</name>
    <dbReference type="NCBI Taxonomy" id="340345"/>
    <lineage>
        <taxon>Bacteria</taxon>
        <taxon>Bacillati</taxon>
        <taxon>Actinomycetota</taxon>
        <taxon>Actinomycetes</taxon>
        <taxon>Pseudonocardiales</taxon>
        <taxon>Pseudonocardiaceae</taxon>
        <taxon>Actinoalloteichus</taxon>
    </lineage>
</organism>
<evidence type="ECO:0000256" key="3">
    <source>
        <dbReference type="ARBA" id="ARBA00022806"/>
    </source>
</evidence>
<accession>A0AAC9HWR1</accession>
<dbReference type="EMBL" id="CP014859">
    <property type="protein sequence ID" value="AOS65885.1"/>
    <property type="molecule type" value="Genomic_DNA"/>
</dbReference>
<dbReference type="SUPFAM" id="SSF52540">
    <property type="entry name" value="P-loop containing nucleoside triphosphate hydrolases"/>
    <property type="match status" value="1"/>
</dbReference>
<dbReference type="Gene3D" id="3.40.50.300">
    <property type="entry name" value="P-loop containing nucleotide triphosphate hydrolases"/>
    <property type="match status" value="2"/>
</dbReference>
<dbReference type="Pfam" id="PF00580">
    <property type="entry name" value="UvrD-helicase"/>
    <property type="match status" value="1"/>
</dbReference>
<keyword evidence="8" id="KW-1185">Reference proteome</keyword>
<dbReference type="PROSITE" id="PS51198">
    <property type="entry name" value="UVRD_HELICASE_ATP_BIND"/>
    <property type="match status" value="1"/>
</dbReference>
<dbReference type="GO" id="GO:0005524">
    <property type="term" value="F:ATP binding"/>
    <property type="evidence" value="ECO:0007669"/>
    <property type="project" value="UniProtKB-UniRule"/>
</dbReference>
<dbReference type="RefSeq" id="WP_265736944.1">
    <property type="nucleotide sequence ID" value="NZ_CP014859.1"/>
</dbReference>
<feature type="binding site" evidence="5">
    <location>
        <begin position="203"/>
        <end position="210"/>
    </location>
    <ligand>
        <name>ATP</name>
        <dbReference type="ChEBI" id="CHEBI:30616"/>
    </ligand>
</feature>
<evidence type="ECO:0000256" key="1">
    <source>
        <dbReference type="ARBA" id="ARBA00022741"/>
    </source>
</evidence>
<evidence type="ECO:0000256" key="4">
    <source>
        <dbReference type="ARBA" id="ARBA00022840"/>
    </source>
</evidence>
<dbReference type="GO" id="GO:0005829">
    <property type="term" value="C:cytosol"/>
    <property type="evidence" value="ECO:0007669"/>
    <property type="project" value="TreeGrafter"/>
</dbReference>
<keyword evidence="3 5" id="KW-0347">Helicase</keyword>
<dbReference type="InterPro" id="IPR027417">
    <property type="entry name" value="P-loop_NTPase"/>
</dbReference>
<dbReference type="AlphaFoldDB" id="A0AAC9HWR1"/>
<protein>
    <submittedName>
        <fullName evidence="7">DNA/RNA helicase, superfamily I</fullName>
    </submittedName>
</protein>
<proteinExistence type="predicted"/>
<keyword evidence="1 5" id="KW-0547">Nucleotide-binding</keyword>
<dbReference type="GO" id="GO:0016787">
    <property type="term" value="F:hydrolase activity"/>
    <property type="evidence" value="ECO:0007669"/>
    <property type="project" value="UniProtKB-UniRule"/>
</dbReference>